<evidence type="ECO:0000256" key="1">
    <source>
        <dbReference type="SAM" id="SignalP"/>
    </source>
</evidence>
<dbReference type="SUPFAM" id="SSF56399">
    <property type="entry name" value="ADP-ribosylation"/>
    <property type="match status" value="1"/>
</dbReference>
<accession>A0ABU7U2G1</accession>
<dbReference type="RefSeq" id="WP_394819909.1">
    <property type="nucleotide sequence ID" value="NZ_JAWJZY010000003.1"/>
</dbReference>
<proteinExistence type="predicted"/>
<keyword evidence="3" id="KW-1185">Reference proteome</keyword>
<dbReference type="Gene3D" id="3.90.210.10">
    <property type="entry name" value="Heat-Labile Enterotoxin, subunit A"/>
    <property type="match status" value="1"/>
</dbReference>
<evidence type="ECO:0000313" key="3">
    <source>
        <dbReference type="Proteomes" id="UP001312908"/>
    </source>
</evidence>
<protein>
    <recommendedName>
        <fullName evidence="4">Pertussis toxin subunit 1</fullName>
    </recommendedName>
</protein>
<gene>
    <name evidence="2" type="ORF">DOFOFD_08475</name>
</gene>
<sequence>MKLLIASLFITSSFFTSVSYAINPPRWVYKVDLQDPTHKFSEGWVRQGNDRDLLRYLTWTSVRDESTYYISSNEFLYDVEPVAEDIARNHPDRTVYIYQIRPTDNFQNLEESVRFARDVLPPGEAREELHQAWLATRYWAHGSWPAGAAISGAQIFGATPYNWVNGRLRIGRFIPNPDYLYALPEVSNGPMPVRNATVEEAVIAEDPHGIGFIPGAIVPDGCNAQPRRLGATPSTSCLPLKRVSLNTLYSKTIAKMIAADILMGTTSGQLWREPGHDEL</sequence>
<feature type="signal peptide" evidence="1">
    <location>
        <begin position="1"/>
        <end position="21"/>
    </location>
</feature>
<evidence type="ECO:0008006" key="4">
    <source>
        <dbReference type="Google" id="ProtNLM"/>
    </source>
</evidence>
<feature type="chain" id="PRO_5045293884" description="Pertussis toxin subunit 1" evidence="1">
    <location>
        <begin position="22"/>
        <end position="279"/>
    </location>
</feature>
<name>A0ABU7U2G1_9PROT</name>
<reference evidence="2 3" key="1">
    <citation type="submission" date="2023-10" db="EMBL/GenBank/DDBJ databases">
        <title>Sorlinia euscelidii gen. nov., sp. nov., an acetic acid bacteria isolated from the gut of Euscelidius variegatus emitter.</title>
        <authorList>
            <person name="Michoud G."/>
            <person name="Marasco R."/>
            <person name="Seferji K."/>
            <person name="Gonella E."/>
            <person name="Garuglieri E."/>
            <person name="Alma A."/>
            <person name="Mapelli F."/>
            <person name="Borin S."/>
            <person name="Daffonchio D."/>
            <person name="Crotti E."/>
        </authorList>
    </citation>
    <scope>NUCLEOTIDE SEQUENCE [LARGE SCALE GENOMIC DNA]</scope>
    <source>
        <strain evidence="2 3">EV16P</strain>
    </source>
</reference>
<organism evidence="2 3">
    <name type="scientific">Sorlinia euscelidii</name>
    <dbReference type="NCBI Taxonomy" id="3081148"/>
    <lineage>
        <taxon>Bacteria</taxon>
        <taxon>Pseudomonadati</taxon>
        <taxon>Pseudomonadota</taxon>
        <taxon>Alphaproteobacteria</taxon>
        <taxon>Acetobacterales</taxon>
        <taxon>Acetobacteraceae</taxon>
        <taxon>Sorlinia</taxon>
    </lineage>
</organism>
<keyword evidence="1" id="KW-0732">Signal</keyword>
<dbReference type="EMBL" id="JAWJZY010000003">
    <property type="protein sequence ID" value="MEE8659045.1"/>
    <property type="molecule type" value="Genomic_DNA"/>
</dbReference>
<evidence type="ECO:0000313" key="2">
    <source>
        <dbReference type="EMBL" id="MEE8659045.1"/>
    </source>
</evidence>
<dbReference type="Proteomes" id="UP001312908">
    <property type="component" value="Unassembled WGS sequence"/>
</dbReference>
<comment type="caution">
    <text evidence="2">The sequence shown here is derived from an EMBL/GenBank/DDBJ whole genome shotgun (WGS) entry which is preliminary data.</text>
</comment>